<dbReference type="SUPFAM" id="SSF53850">
    <property type="entry name" value="Periplasmic binding protein-like II"/>
    <property type="match status" value="1"/>
</dbReference>
<dbReference type="EMBL" id="QPKB01000007">
    <property type="protein sequence ID" value="RWR89643.1"/>
    <property type="molecule type" value="Genomic_DNA"/>
</dbReference>
<feature type="disulfide bond" evidence="14">
    <location>
        <begin position="749"/>
        <end position="804"/>
    </location>
</feature>
<keyword evidence="3 13" id="KW-0813">Transport</keyword>
<dbReference type="FunFam" id="3.40.190.10:FF:000054">
    <property type="entry name" value="Glutamate receptor"/>
    <property type="match status" value="1"/>
</dbReference>
<dbReference type="InterPro" id="IPR017103">
    <property type="entry name" value="Iontropic_Glu_rcpt_pln"/>
</dbReference>
<evidence type="ECO:0000256" key="17">
    <source>
        <dbReference type="SAM" id="SignalP"/>
    </source>
</evidence>
<keyword evidence="10" id="KW-0325">Glycoprotein</keyword>
<organism evidence="19 20">
    <name type="scientific">Cinnamomum micranthum f. kanehirae</name>
    <dbReference type="NCBI Taxonomy" id="337451"/>
    <lineage>
        <taxon>Eukaryota</taxon>
        <taxon>Viridiplantae</taxon>
        <taxon>Streptophyta</taxon>
        <taxon>Embryophyta</taxon>
        <taxon>Tracheophyta</taxon>
        <taxon>Spermatophyta</taxon>
        <taxon>Magnoliopsida</taxon>
        <taxon>Magnoliidae</taxon>
        <taxon>Laurales</taxon>
        <taxon>Lauraceae</taxon>
        <taxon>Cinnamomum</taxon>
    </lineage>
</organism>
<dbReference type="Pfam" id="PF00060">
    <property type="entry name" value="Lig_chan"/>
    <property type="match status" value="1"/>
</dbReference>
<dbReference type="Gene3D" id="3.40.190.10">
    <property type="entry name" value="Periplasmic binding protein-like II"/>
    <property type="match status" value="3"/>
</dbReference>
<feature type="signal peptide" evidence="17">
    <location>
        <begin position="1"/>
        <end position="20"/>
    </location>
</feature>
<dbReference type="FunFam" id="1.10.287.70:FF:000172">
    <property type="entry name" value="Glutamate receptor"/>
    <property type="match status" value="1"/>
</dbReference>
<keyword evidence="6 16" id="KW-1133">Transmembrane helix</keyword>
<dbReference type="SMART" id="SM00079">
    <property type="entry name" value="PBPe"/>
    <property type="match status" value="1"/>
</dbReference>
<evidence type="ECO:0000313" key="20">
    <source>
        <dbReference type="Proteomes" id="UP000283530"/>
    </source>
</evidence>
<keyword evidence="14" id="KW-1015">Disulfide bond</keyword>
<keyword evidence="8 13" id="KW-0472">Membrane</keyword>
<dbReference type="CDD" id="cd13686">
    <property type="entry name" value="GluR_Plant"/>
    <property type="match status" value="1"/>
</dbReference>
<reference evidence="19 20" key="1">
    <citation type="journal article" date="2019" name="Nat. Plants">
        <title>Stout camphor tree genome fills gaps in understanding of flowering plant genome evolution.</title>
        <authorList>
            <person name="Chaw S.M."/>
            <person name="Liu Y.C."/>
            <person name="Wu Y.W."/>
            <person name="Wang H.Y."/>
            <person name="Lin C.I."/>
            <person name="Wu C.S."/>
            <person name="Ke H.M."/>
            <person name="Chang L.Y."/>
            <person name="Hsu C.Y."/>
            <person name="Yang H.T."/>
            <person name="Sudianto E."/>
            <person name="Hsu M.H."/>
            <person name="Wu K.P."/>
            <person name="Wang L.N."/>
            <person name="Leebens-Mack J.H."/>
            <person name="Tsai I.J."/>
        </authorList>
    </citation>
    <scope>NUCLEOTIDE SEQUENCE [LARGE SCALE GENOMIC DNA]</scope>
    <source>
        <strain evidence="20">cv. Chaw 1501</strain>
        <tissue evidence="19">Young leaves</tissue>
    </source>
</reference>
<evidence type="ECO:0000256" key="4">
    <source>
        <dbReference type="ARBA" id="ARBA00022692"/>
    </source>
</evidence>
<evidence type="ECO:0000256" key="7">
    <source>
        <dbReference type="ARBA" id="ARBA00023065"/>
    </source>
</evidence>
<feature type="compositionally biased region" description="Polar residues" evidence="15">
    <location>
        <begin position="931"/>
        <end position="947"/>
    </location>
</feature>
<evidence type="ECO:0000256" key="3">
    <source>
        <dbReference type="ARBA" id="ARBA00022448"/>
    </source>
</evidence>
<dbReference type="Pfam" id="PF01094">
    <property type="entry name" value="ANF_receptor"/>
    <property type="match status" value="1"/>
</dbReference>
<dbReference type="PIRSF" id="PIRSF037090">
    <property type="entry name" value="Iontro_Glu-like_rcpt_pln"/>
    <property type="match status" value="1"/>
</dbReference>
<evidence type="ECO:0000256" key="12">
    <source>
        <dbReference type="ARBA" id="ARBA00023303"/>
    </source>
</evidence>
<gene>
    <name evidence="19" type="ORF">CKAN_01870700</name>
</gene>
<sequence>MLRDLLPFFLLFFLLSNSNATSSQDEDQLTSTIGAILNPSSRAGKEEKTAMDMAQQDLIHTSTRLRLLLQVANISLEDTVRAASVAMSMINNHQVQVIIGMKTWPEAAIVADLGRKAQVPVLSFADSIPLSASDRWPFLIPLAQNRCTEMRAIAAIVGSWRWRRVTVIHEEVDYVSRGINSCLAEALEEVGSEIDYRLNLPPLASSLPYELEKIKSRQCRVFIVHTSMELATRLFAEAKRMGMMEPEYVWITTDSITSLLDFVNSSVISSMQGVLGVKNYFPPTSARLLDFQRRFQQRFRLEYPQEKNPEPGIFALKAYDAVWAVAKAMERMSSNARQNQPSSYHPKEIEISTDPEMKLKVSADGQKLLETILSSDFEGLTGEFRFNGGQLNPPKVLQVVNVVGKSYREMGFWSQESGFCDAENRSRRVSMVMLGQIYWPGGSWTVPKGWAPPINGSSLRIGVPAKSAFREFVNVSYCAHTNVPNVTGFSIDVFKAVVEHLPYSLPYNFIPFNGTYDSLIQQVKLQKFDGVVGDTSIVASRCEYVEFSQPYAESGLVMVVSETSQQPHQPHQPWMFLKPFSMPMWALTALVTVYNGFVVWLMEPGLNQGFEDSGWDQLGTVLWFSFTTLFSLHREKLKSNLGRMAMVAWLFVALILTQSYTAKLSSMLTLRGLDTGIMDVESLKKSKATVGCDSGSFVVKYLEEVLGFQPSKIKQYSSGDDYPHALSSGEIAAAFLRVPYANVLLAKSCNALTIAGHTFDVGGFGFAFPKGSPLIPDISEAILQAYERGDISKLKSDLISSYTCSNSASVNDEHQSLSFWSFLGLFAITGGATSVAFIIFIFRWLRPWLQSIVSAVTTAVRESARGIGSAVMKPYKYVTHRFFKKNVATNATGEGQTERNIEMTQMGDQGPGNGGHDLDLEEPSEIHRQQHASVPSPNSSTSPEIGQ</sequence>
<dbReference type="CDD" id="cd19990">
    <property type="entry name" value="PBP1_GABAb_receptor_plant"/>
    <property type="match status" value="1"/>
</dbReference>
<dbReference type="InterPro" id="IPR028082">
    <property type="entry name" value="Peripla_BP_I"/>
</dbReference>
<keyword evidence="20" id="KW-1185">Reference proteome</keyword>
<evidence type="ECO:0000313" key="19">
    <source>
        <dbReference type="EMBL" id="RWR89643.1"/>
    </source>
</evidence>
<evidence type="ECO:0000256" key="8">
    <source>
        <dbReference type="ARBA" id="ARBA00023136"/>
    </source>
</evidence>
<evidence type="ECO:0000259" key="18">
    <source>
        <dbReference type="SMART" id="SM00079"/>
    </source>
</evidence>
<dbReference type="Gene3D" id="3.40.50.2300">
    <property type="match status" value="3"/>
</dbReference>
<dbReference type="Proteomes" id="UP000283530">
    <property type="component" value="Unassembled WGS sequence"/>
</dbReference>
<proteinExistence type="inferred from homology"/>
<comment type="subcellular location">
    <subcellularLocation>
        <location evidence="1">Membrane</location>
        <topology evidence="1">Multi-pass membrane protein</topology>
    </subcellularLocation>
</comment>
<evidence type="ECO:0000256" key="9">
    <source>
        <dbReference type="ARBA" id="ARBA00023170"/>
    </source>
</evidence>
<dbReference type="AlphaFoldDB" id="A0A3S3NZ61"/>
<feature type="transmembrane region" description="Helical" evidence="16">
    <location>
        <begin position="819"/>
        <end position="842"/>
    </location>
</feature>
<evidence type="ECO:0000256" key="1">
    <source>
        <dbReference type="ARBA" id="ARBA00004141"/>
    </source>
</evidence>
<evidence type="ECO:0000256" key="14">
    <source>
        <dbReference type="PIRSR" id="PIRSR037090-50"/>
    </source>
</evidence>
<protein>
    <recommendedName>
        <fullName evidence="13">Glutamate receptor</fullName>
    </recommendedName>
</protein>
<dbReference type="InterPro" id="IPR001828">
    <property type="entry name" value="ANF_lig-bd_rcpt"/>
</dbReference>
<feature type="transmembrane region" description="Helical" evidence="16">
    <location>
        <begin position="644"/>
        <end position="662"/>
    </location>
</feature>
<keyword evidence="9 13" id="KW-0675">Receptor</keyword>
<evidence type="ECO:0000256" key="15">
    <source>
        <dbReference type="SAM" id="MobiDB-lite"/>
    </source>
</evidence>
<dbReference type="STRING" id="337451.A0A3S3NZ61"/>
<feature type="transmembrane region" description="Helical" evidence="16">
    <location>
        <begin position="584"/>
        <end position="602"/>
    </location>
</feature>
<dbReference type="OrthoDB" id="5984008at2759"/>
<evidence type="ECO:0000256" key="10">
    <source>
        <dbReference type="ARBA" id="ARBA00023180"/>
    </source>
</evidence>
<evidence type="ECO:0000256" key="2">
    <source>
        <dbReference type="ARBA" id="ARBA00008685"/>
    </source>
</evidence>
<name>A0A3S3NZ61_9MAGN</name>
<dbReference type="Gene3D" id="1.10.287.70">
    <property type="match status" value="1"/>
</dbReference>
<comment type="similarity">
    <text evidence="2 13">Belongs to the glutamate-gated ion channel (TC 1.A.10.1) family.</text>
</comment>
<keyword evidence="4 16" id="KW-0812">Transmembrane</keyword>
<dbReference type="GO" id="GO:0016020">
    <property type="term" value="C:membrane"/>
    <property type="evidence" value="ECO:0007669"/>
    <property type="project" value="UniProtKB-SubCell"/>
</dbReference>
<dbReference type="FunFam" id="3.40.50.2300:FF:000188">
    <property type="entry name" value="Glutamate receptor"/>
    <property type="match status" value="1"/>
</dbReference>
<feature type="region of interest" description="Disordered" evidence="15">
    <location>
        <begin position="904"/>
        <end position="947"/>
    </location>
</feature>
<dbReference type="InterPro" id="IPR044440">
    <property type="entry name" value="GABAb_receptor_plant_PBP1"/>
</dbReference>
<evidence type="ECO:0000256" key="5">
    <source>
        <dbReference type="ARBA" id="ARBA00022729"/>
    </source>
</evidence>
<keyword evidence="7 13" id="KW-0406">Ion transport</keyword>
<evidence type="ECO:0000256" key="16">
    <source>
        <dbReference type="SAM" id="Phobius"/>
    </source>
</evidence>
<keyword evidence="11 13" id="KW-1071">Ligand-gated ion channel</keyword>
<dbReference type="PANTHER" id="PTHR34836:SF9">
    <property type="entry name" value="RECEPTOR LIGAND BINDING REGION DOMAIN-CONTAINING PROTEIN"/>
    <property type="match status" value="1"/>
</dbReference>
<keyword evidence="5 17" id="KW-0732">Signal</keyword>
<keyword evidence="12 13" id="KW-0407">Ion channel</keyword>
<comment type="function">
    <text evidence="13">Glutamate-gated receptor that probably acts as non-selective cation channel.</text>
</comment>
<accession>A0A3S3NZ61</accession>
<dbReference type="InterPro" id="IPR015683">
    <property type="entry name" value="Ionotropic_Glu_rcpt"/>
</dbReference>
<evidence type="ECO:0000256" key="11">
    <source>
        <dbReference type="ARBA" id="ARBA00023286"/>
    </source>
</evidence>
<evidence type="ECO:0000256" key="13">
    <source>
        <dbReference type="PIRNR" id="PIRNR037090"/>
    </source>
</evidence>
<evidence type="ECO:0000256" key="6">
    <source>
        <dbReference type="ARBA" id="ARBA00022989"/>
    </source>
</evidence>
<dbReference type="GO" id="GO:0015276">
    <property type="term" value="F:ligand-gated monoatomic ion channel activity"/>
    <property type="evidence" value="ECO:0007669"/>
    <property type="project" value="InterPro"/>
</dbReference>
<feature type="chain" id="PRO_5018674624" description="Glutamate receptor" evidence="17">
    <location>
        <begin position="21"/>
        <end position="947"/>
    </location>
</feature>
<dbReference type="PANTHER" id="PTHR34836">
    <property type="entry name" value="OS06G0188250 PROTEIN"/>
    <property type="match status" value="1"/>
</dbReference>
<dbReference type="SUPFAM" id="SSF53822">
    <property type="entry name" value="Periplasmic binding protein-like I"/>
    <property type="match status" value="1"/>
</dbReference>
<comment type="caution">
    <text evidence="19">The sequence shown here is derived from an EMBL/GenBank/DDBJ whole genome shotgun (WGS) entry which is preliminary data.</text>
</comment>
<dbReference type="InterPro" id="IPR001320">
    <property type="entry name" value="Iontro_rcpt_C"/>
</dbReference>
<feature type="domain" description="Ionotropic glutamate receptor C-terminal" evidence="18">
    <location>
        <begin position="460"/>
        <end position="801"/>
    </location>
</feature>